<proteinExistence type="predicted"/>
<feature type="transmembrane region" description="Helical" evidence="1">
    <location>
        <begin position="430"/>
        <end position="451"/>
    </location>
</feature>
<accession>A0A923LQD8</accession>
<dbReference type="RefSeq" id="WP_186867120.1">
    <property type="nucleotide sequence ID" value="NZ_JACOPH010000007.1"/>
</dbReference>
<name>A0A923LQD8_9FIRM</name>
<reference evidence="2" key="1">
    <citation type="submission" date="2020-08" db="EMBL/GenBank/DDBJ databases">
        <title>Genome public.</title>
        <authorList>
            <person name="Liu C."/>
            <person name="Sun Q."/>
        </authorList>
    </citation>
    <scope>NUCLEOTIDE SEQUENCE</scope>
    <source>
        <strain evidence="2">BX1005</strain>
    </source>
</reference>
<keyword evidence="1" id="KW-0812">Transmembrane</keyword>
<evidence type="ECO:0000256" key="1">
    <source>
        <dbReference type="SAM" id="Phobius"/>
    </source>
</evidence>
<protein>
    <submittedName>
        <fullName evidence="2">Uncharacterized protein</fullName>
    </submittedName>
</protein>
<feature type="transmembrane region" description="Helical" evidence="1">
    <location>
        <begin position="267"/>
        <end position="288"/>
    </location>
</feature>
<feature type="transmembrane region" description="Helical" evidence="1">
    <location>
        <begin position="111"/>
        <end position="126"/>
    </location>
</feature>
<evidence type="ECO:0000313" key="3">
    <source>
        <dbReference type="Proteomes" id="UP000606720"/>
    </source>
</evidence>
<evidence type="ECO:0000313" key="2">
    <source>
        <dbReference type="EMBL" id="MBC5714420.1"/>
    </source>
</evidence>
<feature type="transmembrane region" description="Helical" evidence="1">
    <location>
        <begin position="376"/>
        <end position="395"/>
    </location>
</feature>
<feature type="transmembrane region" description="Helical" evidence="1">
    <location>
        <begin position="16"/>
        <end position="33"/>
    </location>
</feature>
<comment type="caution">
    <text evidence="2">The sequence shown here is derived from an EMBL/GenBank/DDBJ whole genome shotgun (WGS) entry which is preliminary data.</text>
</comment>
<feature type="transmembrane region" description="Helical" evidence="1">
    <location>
        <begin position="208"/>
        <end position="227"/>
    </location>
</feature>
<dbReference type="Proteomes" id="UP000606720">
    <property type="component" value="Unassembled WGS sequence"/>
</dbReference>
<gene>
    <name evidence="2" type="ORF">H8S17_09395</name>
</gene>
<feature type="transmembrane region" description="Helical" evidence="1">
    <location>
        <begin position="185"/>
        <end position="201"/>
    </location>
</feature>
<sequence>MEKLQCFAKKILKKEFLPLLLFALIQLIYHMLMQEPENSDAMWFFCKQLDTYSLKDYLTIRYQTWASRIFIEAVLVYISRHVMLWKVIDWIFWVFLAWALTALFPKEKRGIAAYIVVGFLLVYPMWDLRTAGWIATSANYSWPLALGVFSLHGTAKAFYGEKSPVWMWIFYALAALYGANMEQMSAVLLAVNVCAVIYFIIEKNPVRLYGSAIIGALIAAGEFIFIMTCPGNAARKAQETINWMPNFGTYNLIDKISMGFVDTMHHLITSGNVLYLCYVILLAVLVFFKTEKLMYRIASILPVGITVWFTVFFDVIEDKYPSLANLLEKNAFIDGRNYHFAANYIPTIIYLVLIGCMLLSMTVVCGSYFELFGQGILLGLALATRVIMGFTPTIYVSQERTFFYLYMLLGISGVYLLIQNLDLLQSKKKAFEGLKISGAFIVVLGVLVNFAEVGNV</sequence>
<feature type="transmembrane region" description="Helical" evidence="1">
    <location>
        <begin position="83"/>
        <end position="104"/>
    </location>
</feature>
<dbReference type="EMBL" id="JACOPH010000007">
    <property type="protein sequence ID" value="MBC5714420.1"/>
    <property type="molecule type" value="Genomic_DNA"/>
</dbReference>
<dbReference type="AlphaFoldDB" id="A0A923LQD8"/>
<feature type="transmembrane region" description="Helical" evidence="1">
    <location>
        <begin position="348"/>
        <end position="369"/>
    </location>
</feature>
<feature type="transmembrane region" description="Helical" evidence="1">
    <location>
        <begin position="295"/>
        <end position="316"/>
    </location>
</feature>
<keyword evidence="1" id="KW-1133">Transmembrane helix</keyword>
<feature type="transmembrane region" description="Helical" evidence="1">
    <location>
        <begin position="401"/>
        <end position="418"/>
    </location>
</feature>
<keyword evidence="1" id="KW-0472">Membrane</keyword>
<keyword evidence="3" id="KW-1185">Reference proteome</keyword>
<organism evidence="2 3">
    <name type="scientific">Roseburia zhanii</name>
    <dbReference type="NCBI Taxonomy" id="2763064"/>
    <lineage>
        <taxon>Bacteria</taxon>
        <taxon>Bacillati</taxon>
        <taxon>Bacillota</taxon>
        <taxon>Clostridia</taxon>
        <taxon>Lachnospirales</taxon>
        <taxon>Lachnospiraceae</taxon>
        <taxon>Roseburia</taxon>
    </lineage>
</organism>